<name>A0A9X1F596_9FLAO</name>
<dbReference type="PANTHER" id="PTHR47197:SF3">
    <property type="entry name" value="DIHYDRO-HEME D1 DEHYDROGENASE"/>
    <property type="match status" value="1"/>
</dbReference>
<gene>
    <name evidence="2" type="ORF">KCG49_00395</name>
</gene>
<dbReference type="PROSITE" id="PS51257">
    <property type="entry name" value="PROKAR_LIPOPROTEIN"/>
    <property type="match status" value="1"/>
</dbReference>
<comment type="caution">
    <text evidence="2">The sequence shown here is derived from an EMBL/GenBank/DDBJ whole genome shotgun (WGS) entry which is preliminary data.</text>
</comment>
<dbReference type="RefSeq" id="WP_218544203.1">
    <property type="nucleotide sequence ID" value="NZ_JAGSPD010000001.1"/>
</dbReference>
<protein>
    <submittedName>
        <fullName evidence="2">YncE family protein</fullName>
    </submittedName>
</protein>
<evidence type="ECO:0000313" key="3">
    <source>
        <dbReference type="Proteomes" id="UP001138894"/>
    </source>
</evidence>
<sequence length="352" mass="37767">MKHLFKFSIYSFALALLVTSCSDDDDFTPSEPLGDYENGYFILHEGGGLITPVTYVDEDGTVEQNVFENVNPTADPIGAFKQDLFFDDTRAFIVSGGGQTVTVLNRYTFEFIATVTTDLINPRYGAVYNNKAYVTNSGDFGTSTDDFVTIIDLTDYSTTTIVIGKIAERIEAANGKLYIANGSFGSGNSVTVLDPSNLGSMTTIDLGMGNSPNSLEADDGFLYVLSGNSTSNGKVFKINLSDDAIDSSIDLPATLTSPRHLDIDGNTIYFTNSTSVYSFATGSTAVSDVPVMTYVSTSQFGSMYGFSARNNVLYIADAGDFASAGTAYEYDTSGNLLNTITTDVAPNSFHFN</sequence>
<evidence type="ECO:0000256" key="1">
    <source>
        <dbReference type="SAM" id="SignalP"/>
    </source>
</evidence>
<dbReference type="PANTHER" id="PTHR47197">
    <property type="entry name" value="PROTEIN NIRF"/>
    <property type="match status" value="1"/>
</dbReference>
<evidence type="ECO:0000313" key="2">
    <source>
        <dbReference type="EMBL" id="MBV7267645.1"/>
    </source>
</evidence>
<feature type="chain" id="PRO_5040936470" evidence="1">
    <location>
        <begin position="24"/>
        <end position="352"/>
    </location>
</feature>
<dbReference type="EMBL" id="JAGSPD010000001">
    <property type="protein sequence ID" value="MBV7267645.1"/>
    <property type="molecule type" value="Genomic_DNA"/>
</dbReference>
<proteinExistence type="predicted"/>
<keyword evidence="1" id="KW-0732">Signal</keyword>
<dbReference type="Proteomes" id="UP001138894">
    <property type="component" value="Unassembled WGS sequence"/>
</dbReference>
<organism evidence="2 3">
    <name type="scientific">Winogradskyella luteola</name>
    <dbReference type="NCBI Taxonomy" id="2828330"/>
    <lineage>
        <taxon>Bacteria</taxon>
        <taxon>Pseudomonadati</taxon>
        <taxon>Bacteroidota</taxon>
        <taxon>Flavobacteriia</taxon>
        <taxon>Flavobacteriales</taxon>
        <taxon>Flavobacteriaceae</taxon>
        <taxon>Winogradskyella</taxon>
    </lineage>
</organism>
<dbReference type="AlphaFoldDB" id="A0A9X1F596"/>
<dbReference type="InterPro" id="IPR051200">
    <property type="entry name" value="Host-pathogen_enzymatic-act"/>
</dbReference>
<feature type="signal peptide" evidence="1">
    <location>
        <begin position="1"/>
        <end position="23"/>
    </location>
</feature>
<accession>A0A9X1F596</accession>
<reference evidence="2" key="1">
    <citation type="submission" date="2021-04" db="EMBL/GenBank/DDBJ databases">
        <authorList>
            <person name="Pira H."/>
            <person name="Risdian C."/>
            <person name="Wink J."/>
        </authorList>
    </citation>
    <scope>NUCLEOTIDE SEQUENCE</scope>
    <source>
        <strain evidence="2">WHY3</strain>
    </source>
</reference>
<keyword evidence="3" id="KW-1185">Reference proteome</keyword>